<evidence type="ECO:0000313" key="4">
    <source>
        <dbReference type="WBParaSite" id="PgB02X_g019_t01"/>
    </source>
</evidence>
<evidence type="ECO:0000259" key="2">
    <source>
        <dbReference type="Pfam" id="PF24976"/>
    </source>
</evidence>
<dbReference type="AlphaFoldDB" id="A0A914ZEJ9"/>
<evidence type="ECO:0000313" key="3">
    <source>
        <dbReference type="Proteomes" id="UP000887569"/>
    </source>
</evidence>
<dbReference type="Gene3D" id="2.40.128.20">
    <property type="match status" value="1"/>
</dbReference>
<sequence length="608" mass="64733">MLLRGWGAPVAVACLRATEYGSVCAKSPAGSMHSALTQPLYRPIERNPLNSHAMLLFIGFLLVALTFAELDPSDRPVLIRLQPQPRRPNFMKEVIPPKSVQLVAQPSTTKVAATAPALPISSPPTIAPPGAHQPIITQSAAPGQQFIPREIVTPPPPPPINIPTDVQNQLIKFFGLDSFGIPGLTGNHPNGFAGAIQELRAAGFPVQGLPFEHATGGAAPQAPQSDVLTQANPAFGNQLNQLYNEASGPTSYHGAGSIPLPEATPGENGLIGLLSSSIKKLVQDSGVADAISSGIPTVLGTRSSDGVASHSTDAESISADAAAQSPSGSGVRRQPSATQRALSGIAAALGAGGNGPTHAGLPRIPGIPLLPGGIPRNAQGQIDVVQLIGSITRRISNGTTIADVLPPEQLQTLADNVTDALLPSTPENFDLHKFMGRWFEGINSPRATEQRCVVHHYGGLTKNDKTATFTALKIYREGSEFGPVRYSIGYAFRGGNKDTMLQLHSSETSDAQPFWIYKLGPEGKDPFGNTQYEWAVVSNWVKYPVTVLVRDPDTFKTKYEVEVLRWLEDQGFINGFIRAFNMLQPASYSSCQYADSTFEVFGPSKRLT</sequence>
<organism evidence="3 4">
    <name type="scientific">Parascaris univalens</name>
    <name type="common">Nematode worm</name>
    <dbReference type="NCBI Taxonomy" id="6257"/>
    <lineage>
        <taxon>Eukaryota</taxon>
        <taxon>Metazoa</taxon>
        <taxon>Ecdysozoa</taxon>
        <taxon>Nematoda</taxon>
        <taxon>Chromadorea</taxon>
        <taxon>Rhabditida</taxon>
        <taxon>Spirurina</taxon>
        <taxon>Ascaridomorpha</taxon>
        <taxon>Ascaridoidea</taxon>
        <taxon>Ascarididae</taxon>
        <taxon>Parascaris</taxon>
    </lineage>
</organism>
<name>A0A914ZEJ9_PARUN</name>
<dbReference type="FunFam" id="2.40.128.20:FF:000019">
    <property type="entry name" value="LiPocalin-Related protein"/>
    <property type="match status" value="1"/>
</dbReference>
<reference evidence="4 5" key="1">
    <citation type="submission" date="2022-11" db="UniProtKB">
        <authorList>
            <consortium name="WormBaseParasite"/>
        </authorList>
    </citation>
    <scope>IDENTIFICATION</scope>
</reference>
<protein>
    <recommendedName>
        <fullName evidence="2">Lipocalin domain-containing protein</fullName>
    </recommendedName>
</protein>
<dbReference type="CDD" id="cd19438">
    <property type="entry name" value="lipocalin_Blc-like"/>
    <property type="match status" value="1"/>
</dbReference>
<dbReference type="InterPro" id="IPR012674">
    <property type="entry name" value="Calycin"/>
</dbReference>
<evidence type="ECO:0000256" key="1">
    <source>
        <dbReference type="SAM" id="MobiDB-lite"/>
    </source>
</evidence>
<dbReference type="Proteomes" id="UP000887569">
    <property type="component" value="Unplaced"/>
</dbReference>
<evidence type="ECO:0000313" key="5">
    <source>
        <dbReference type="WBParaSite" id="PgB02X_g019_t02"/>
    </source>
</evidence>
<dbReference type="SUPFAM" id="SSF50814">
    <property type="entry name" value="Lipocalins"/>
    <property type="match status" value="1"/>
</dbReference>
<feature type="compositionally biased region" description="Polar residues" evidence="1">
    <location>
        <begin position="300"/>
        <end position="315"/>
    </location>
</feature>
<proteinExistence type="predicted"/>
<dbReference type="PANTHER" id="PTHR37437">
    <property type="entry name" value="LIPOCALIN-RELATED PROTEIN-RELATED"/>
    <property type="match status" value="1"/>
</dbReference>
<dbReference type="InterPro" id="IPR047202">
    <property type="entry name" value="Lipocalin_Blc-like_dom"/>
</dbReference>
<dbReference type="PANTHER" id="PTHR37437:SF1">
    <property type="entry name" value="LIPOCALIN-RELATED PROTEIN"/>
    <property type="match status" value="1"/>
</dbReference>
<dbReference type="WBParaSite" id="PgB02X_g019_t01">
    <property type="protein sequence ID" value="PgB02X_g019_t01"/>
    <property type="gene ID" value="PgB02X_g019"/>
</dbReference>
<keyword evidence="3" id="KW-1185">Reference proteome</keyword>
<dbReference type="WBParaSite" id="PgB02X_g019_t02">
    <property type="protein sequence ID" value="PgB02X_g019_t02"/>
    <property type="gene ID" value="PgB02X_g019"/>
</dbReference>
<dbReference type="InterPro" id="IPR056868">
    <property type="entry name" value="Lipocalin_dom_nem"/>
</dbReference>
<accession>A0A914ZEJ9</accession>
<dbReference type="Pfam" id="PF24976">
    <property type="entry name" value="Lipocalin_10"/>
    <property type="match status" value="1"/>
</dbReference>
<feature type="region of interest" description="Disordered" evidence="1">
    <location>
        <begin position="298"/>
        <end position="339"/>
    </location>
</feature>
<feature type="domain" description="Lipocalin" evidence="2">
    <location>
        <begin position="428"/>
        <end position="594"/>
    </location>
</feature>